<dbReference type="EMBL" id="SJOL01003196">
    <property type="protein sequence ID" value="TGZ72902.1"/>
    <property type="molecule type" value="Genomic_DNA"/>
</dbReference>
<keyword evidence="2" id="KW-1185">Reference proteome</keyword>
<protein>
    <submittedName>
        <fullName evidence="1">Uncharacterized protein</fullName>
    </submittedName>
</protein>
<dbReference type="AlphaFoldDB" id="A0A4S2M8V4"/>
<evidence type="ECO:0000313" key="2">
    <source>
        <dbReference type="Proteomes" id="UP000308267"/>
    </source>
</evidence>
<name>A0A4S2M8V4_OPIFE</name>
<sequence length="104" mass="12211">MFENKSLNVNCAAYFCPFRTFVHGVCCRKIWIENKALSWENGIPLGCMVNVNMLYFSGENQAKCTRLREMRTKKSIPPRHFQTEITRFRMNGFVISEAKFSQYV</sequence>
<gene>
    <name evidence="1" type="ORF">CRM22_001807</name>
</gene>
<evidence type="ECO:0000313" key="1">
    <source>
        <dbReference type="EMBL" id="TGZ72902.1"/>
    </source>
</evidence>
<accession>A0A4S2M8V4</accession>
<proteinExistence type="predicted"/>
<comment type="caution">
    <text evidence="1">The sequence shown here is derived from an EMBL/GenBank/DDBJ whole genome shotgun (WGS) entry which is preliminary data.</text>
</comment>
<dbReference type="Proteomes" id="UP000308267">
    <property type="component" value="Unassembled WGS sequence"/>
</dbReference>
<reference evidence="1 2" key="1">
    <citation type="journal article" date="2019" name="BMC Genomics">
        <title>New insights from Opisthorchis felineus genome: update on genomics of the epidemiologically important liver flukes.</title>
        <authorList>
            <person name="Ershov N.I."/>
            <person name="Mordvinov V.A."/>
            <person name="Prokhortchouk E.B."/>
            <person name="Pakharukova M.Y."/>
            <person name="Gunbin K.V."/>
            <person name="Ustyantsev K."/>
            <person name="Genaev M.A."/>
            <person name="Blinov A.G."/>
            <person name="Mazur A."/>
            <person name="Boulygina E."/>
            <person name="Tsygankova S."/>
            <person name="Khrameeva E."/>
            <person name="Chekanov N."/>
            <person name="Fan G."/>
            <person name="Xiao A."/>
            <person name="Zhang H."/>
            <person name="Xu X."/>
            <person name="Yang H."/>
            <person name="Solovyev V."/>
            <person name="Lee S.M."/>
            <person name="Liu X."/>
            <person name="Afonnikov D.A."/>
            <person name="Skryabin K.G."/>
        </authorList>
    </citation>
    <scope>NUCLEOTIDE SEQUENCE [LARGE SCALE GENOMIC DNA]</scope>
    <source>
        <strain evidence="1">AK-0245</strain>
        <tissue evidence="1">Whole organism</tissue>
    </source>
</reference>
<organism evidence="1 2">
    <name type="scientific">Opisthorchis felineus</name>
    <dbReference type="NCBI Taxonomy" id="147828"/>
    <lineage>
        <taxon>Eukaryota</taxon>
        <taxon>Metazoa</taxon>
        <taxon>Spiralia</taxon>
        <taxon>Lophotrochozoa</taxon>
        <taxon>Platyhelminthes</taxon>
        <taxon>Trematoda</taxon>
        <taxon>Digenea</taxon>
        <taxon>Opisthorchiida</taxon>
        <taxon>Opisthorchiata</taxon>
        <taxon>Opisthorchiidae</taxon>
        <taxon>Opisthorchis</taxon>
    </lineage>
</organism>